<gene>
    <name evidence="4" type="ORF">M9Y10_023862</name>
</gene>
<comment type="caution">
    <text evidence="4">The sequence shown here is derived from an EMBL/GenBank/DDBJ whole genome shotgun (WGS) entry which is preliminary data.</text>
</comment>
<keyword evidence="1" id="KW-0677">Repeat</keyword>
<dbReference type="InterPro" id="IPR018247">
    <property type="entry name" value="EF_Hand_1_Ca_BS"/>
</dbReference>
<dbReference type="SUPFAM" id="SSF48403">
    <property type="entry name" value="Ankyrin repeat"/>
    <property type="match status" value="3"/>
</dbReference>
<keyword evidence="5" id="KW-1185">Reference proteome</keyword>
<evidence type="ECO:0008006" key="6">
    <source>
        <dbReference type="Google" id="ProtNLM"/>
    </source>
</evidence>
<dbReference type="Proteomes" id="UP001470230">
    <property type="component" value="Unassembled WGS sequence"/>
</dbReference>
<dbReference type="PROSITE" id="PS00018">
    <property type="entry name" value="EF_HAND_1"/>
    <property type="match status" value="1"/>
</dbReference>
<sequence>MWGAHRPGFIQDTIVFCSSRYTKTANVESGPQSIFLLSELNSISIFDNIPKDFTISTKKGQYHFNLEMLKETSPVITEFVRSNPAESQYFLNINDEVNVLYKFEQLFLGKIVIFTEDEIPYSQLITKELKIKNMPNCLKPDSLRTNDTNSNSSFVQGTVSVEINKSCLVNFLNRNQYQSFKITTKKNEYQCNIFGIYSSNVLRSIVQRNQAQNQFFYDFEDEYGEFQSICDFFNFKIIDINSNNMEFLKEIVDDLQIECIKGQINNFIENYKKNSQKIDENQTVIDSIDQLFELLLNIKTDGLNKVKNLIIQSKWSKETEKVQELAAFIIQIVKPTFSLQNEMADLLIALNNEADETDPLKTLLPFIVDNLMIYYMPQKCPPIEDRKKDEDSNPNQNQPFRFGQLSHMQNNQPETSYINEPVSLSSKCVYSFIRILYKKGIIPKERILETLKNYNLQNKSLNIFFLPEIIEVNPKSVSSLTKINTYQNDYKYGSYSQKVSQNFMSLDIVFFIKQYLPDKISIYEKMLDKMEPDDELTLSIRIDDVDTLQKIISRNEIDVKKAVVPYNIFDDFEENLNYLNYAAYCGSLKCFKYLLLNHDEVGEMTFYFAVYGGNVEIIKIVDQKIPDISIYDQSDGPNSSRVPNKGFRINQNNKINYGSVWFNNNNLNCYGFNNYNSNEFDPKKNTKCFDINLQFVTSFKGFNTTRLNYCNVNNIIASAIAFHRNDLFDWIFEKEFVSKRKIGNELINLAIFSAQNGNAHALIEIIDKGFDISSSSICGDVIYFSAKNGFGILTQLLMSIVKNNFLSNDSNLFIYKSSVLFGNLSIFKLFVEQINLSVHDLEQIILIAIEMNYESIVTYVFNHFEEFDFLLNKNFVVKSLENSIKTSKSSDLFIFLNDQFKKLRPELINTKLYVKLLDCACLYSNISATEIITDFILNESQNFNFSNAFIKASSSGAMEICHYFIDKKVYINYYEFSYKVEKLGSIDAELFEIIYNNVHSSIKYQLLKCINESIKKKNKKLIEFLLMQNAQIDTSLFEAVRTHDVAIVDLILKYNSEPSFVNKKSMYGTAIHIASSSKDLDIVKRLLSVPGINPGLFNKSHENALSAAITNYDIEIVDAILNFYGEGIVNNTSLVMNAFQTIQTNLKGTQVDKLMWNIVMRFLSIKSLDPNVILDSTLLFKACSQNEIEAVEFMLKLDKIDVNQYQPSTYYIPLIVAINENNTKIAELLIQQPQTDINLTSYNGESALLFAVKNKQQEIIELLVNDERFDQNESKLCLALLLAKDEIFDQLCSLSFLDVNHPISLLKKDESSMIQHSYISYKTTALVHLTRINDVDKIDMILKHPSFDKYKSDVYTAIFYSVAENNIVLFRKLIQLIDGDINIYDKKGRSLLVVAAIHSSGDIIDELLNDPQFDPQKGQICQAFIESFSNPSQYHQAPAIPNMAFGNVPLNFFQLTVLNQGQIPNIITVIATMNRIYNYDFNHSKSIDFNELNQIDEKSFFTSIRFHYDEVGDVSDFLLEHGVDPNKPDSNGVFPLEHAISIGSSDLVISLLNSERIDFSVFFGQSKMTYLHLAAMKGDGFILKLFLDKNVIDINSTDELGETPLMTACKARNIDIVDMLFQRDDLDFLHCNKEGKDAIDIIKQLSTKEAENARKSKDDYHNKIIELINEK</sequence>
<keyword evidence="2" id="KW-0040">ANK repeat</keyword>
<protein>
    <recommendedName>
        <fullName evidence="6">Ankyrin repeat protein</fullName>
    </recommendedName>
</protein>
<evidence type="ECO:0000313" key="4">
    <source>
        <dbReference type="EMBL" id="KAK8895399.1"/>
    </source>
</evidence>
<evidence type="ECO:0000256" key="3">
    <source>
        <dbReference type="SAM" id="MobiDB-lite"/>
    </source>
</evidence>
<dbReference type="InterPro" id="IPR002110">
    <property type="entry name" value="Ankyrin_rpt"/>
</dbReference>
<dbReference type="InterPro" id="IPR036770">
    <property type="entry name" value="Ankyrin_rpt-contain_sf"/>
</dbReference>
<dbReference type="Pfam" id="PF12796">
    <property type="entry name" value="Ank_2"/>
    <property type="match status" value="2"/>
</dbReference>
<dbReference type="SMART" id="SM00248">
    <property type="entry name" value="ANK"/>
    <property type="match status" value="15"/>
</dbReference>
<dbReference type="Gene3D" id="1.25.40.20">
    <property type="entry name" value="Ankyrin repeat-containing domain"/>
    <property type="match status" value="4"/>
</dbReference>
<evidence type="ECO:0000256" key="2">
    <source>
        <dbReference type="ARBA" id="ARBA00023043"/>
    </source>
</evidence>
<proteinExistence type="predicted"/>
<dbReference type="PANTHER" id="PTHR24198">
    <property type="entry name" value="ANKYRIN REPEAT AND PROTEIN KINASE DOMAIN-CONTAINING PROTEIN"/>
    <property type="match status" value="1"/>
</dbReference>
<evidence type="ECO:0000313" key="5">
    <source>
        <dbReference type="Proteomes" id="UP001470230"/>
    </source>
</evidence>
<organism evidence="4 5">
    <name type="scientific">Tritrichomonas musculus</name>
    <dbReference type="NCBI Taxonomy" id="1915356"/>
    <lineage>
        <taxon>Eukaryota</taxon>
        <taxon>Metamonada</taxon>
        <taxon>Parabasalia</taxon>
        <taxon>Tritrichomonadida</taxon>
        <taxon>Tritrichomonadidae</taxon>
        <taxon>Tritrichomonas</taxon>
    </lineage>
</organism>
<feature type="region of interest" description="Disordered" evidence="3">
    <location>
        <begin position="383"/>
        <end position="402"/>
    </location>
</feature>
<dbReference type="EMBL" id="JAPFFF010000003">
    <property type="protein sequence ID" value="KAK8895399.1"/>
    <property type="molecule type" value="Genomic_DNA"/>
</dbReference>
<accession>A0ABR2KWA5</accession>
<dbReference type="PANTHER" id="PTHR24198:SF165">
    <property type="entry name" value="ANKYRIN REPEAT-CONTAINING PROTEIN-RELATED"/>
    <property type="match status" value="1"/>
</dbReference>
<reference evidence="4 5" key="1">
    <citation type="submission" date="2024-04" db="EMBL/GenBank/DDBJ databases">
        <title>Tritrichomonas musculus Genome.</title>
        <authorList>
            <person name="Alves-Ferreira E."/>
            <person name="Grigg M."/>
            <person name="Lorenzi H."/>
            <person name="Galac M."/>
        </authorList>
    </citation>
    <scope>NUCLEOTIDE SEQUENCE [LARGE SCALE GENOMIC DNA]</scope>
    <source>
        <strain evidence="4 5">EAF2021</strain>
    </source>
</reference>
<name>A0ABR2KWA5_9EUKA</name>
<evidence type="ECO:0000256" key="1">
    <source>
        <dbReference type="ARBA" id="ARBA00022737"/>
    </source>
</evidence>